<dbReference type="Gene3D" id="1.10.357.140">
    <property type="entry name" value="UbiA prenyltransferase"/>
    <property type="match status" value="1"/>
</dbReference>
<comment type="similarity">
    <text evidence="2">Belongs to the UbiA prenyltransferase family.</text>
</comment>
<gene>
    <name evidence="8" type="ORF">SLEP1_g1752</name>
</gene>
<dbReference type="AlphaFoldDB" id="A0AAV5HQP5"/>
<evidence type="ECO:0000256" key="4">
    <source>
        <dbReference type="ARBA" id="ARBA00022692"/>
    </source>
</evidence>
<dbReference type="PANTHER" id="PTHR43009">
    <property type="entry name" value="HOMOGENTISATE SOLANESYLTRANSFERASE, CHLOROPLASTIC"/>
    <property type="match status" value="1"/>
</dbReference>
<dbReference type="EMBL" id="BPVZ01000002">
    <property type="protein sequence ID" value="GKU87340.1"/>
    <property type="molecule type" value="Genomic_DNA"/>
</dbReference>
<dbReference type="InterPro" id="IPR044878">
    <property type="entry name" value="UbiA_sf"/>
</dbReference>
<comment type="subcellular location">
    <subcellularLocation>
        <location evidence="1">Plastid</location>
        <location evidence="1">Chloroplast membrane</location>
        <topology evidence="1">Multi-pass membrane protein</topology>
    </subcellularLocation>
</comment>
<accession>A0AAV5HQP5</accession>
<keyword evidence="5 7" id="KW-1133">Transmembrane helix</keyword>
<organism evidence="8 9">
    <name type="scientific">Rubroshorea leprosula</name>
    <dbReference type="NCBI Taxonomy" id="152421"/>
    <lineage>
        <taxon>Eukaryota</taxon>
        <taxon>Viridiplantae</taxon>
        <taxon>Streptophyta</taxon>
        <taxon>Embryophyta</taxon>
        <taxon>Tracheophyta</taxon>
        <taxon>Spermatophyta</taxon>
        <taxon>Magnoliopsida</taxon>
        <taxon>eudicotyledons</taxon>
        <taxon>Gunneridae</taxon>
        <taxon>Pentapetalae</taxon>
        <taxon>rosids</taxon>
        <taxon>malvids</taxon>
        <taxon>Malvales</taxon>
        <taxon>Dipterocarpaceae</taxon>
        <taxon>Rubroshorea</taxon>
    </lineage>
</organism>
<feature type="transmembrane region" description="Helical" evidence="7">
    <location>
        <begin position="91"/>
        <end position="109"/>
    </location>
</feature>
<evidence type="ECO:0000256" key="6">
    <source>
        <dbReference type="ARBA" id="ARBA00023136"/>
    </source>
</evidence>
<dbReference type="GO" id="GO:0016765">
    <property type="term" value="F:transferase activity, transferring alkyl or aryl (other than methyl) groups"/>
    <property type="evidence" value="ECO:0007669"/>
    <property type="project" value="InterPro"/>
</dbReference>
<evidence type="ECO:0000313" key="9">
    <source>
        <dbReference type="Proteomes" id="UP001054252"/>
    </source>
</evidence>
<evidence type="ECO:0000256" key="5">
    <source>
        <dbReference type="ARBA" id="ARBA00022989"/>
    </source>
</evidence>
<evidence type="ECO:0000256" key="2">
    <source>
        <dbReference type="ARBA" id="ARBA00005985"/>
    </source>
</evidence>
<protein>
    <submittedName>
        <fullName evidence="8">Uncharacterized protein</fullName>
    </submittedName>
</protein>
<reference evidence="8 9" key="1">
    <citation type="journal article" date="2021" name="Commun. Biol.">
        <title>The genome of Shorea leprosula (Dipterocarpaceae) highlights the ecological relevance of drought in aseasonal tropical rainforests.</title>
        <authorList>
            <person name="Ng K.K.S."/>
            <person name="Kobayashi M.J."/>
            <person name="Fawcett J.A."/>
            <person name="Hatakeyama M."/>
            <person name="Paape T."/>
            <person name="Ng C.H."/>
            <person name="Ang C.C."/>
            <person name="Tnah L.H."/>
            <person name="Lee C.T."/>
            <person name="Nishiyama T."/>
            <person name="Sese J."/>
            <person name="O'Brien M.J."/>
            <person name="Copetti D."/>
            <person name="Mohd Noor M.I."/>
            <person name="Ong R.C."/>
            <person name="Putra M."/>
            <person name="Sireger I.Z."/>
            <person name="Indrioko S."/>
            <person name="Kosugi Y."/>
            <person name="Izuno A."/>
            <person name="Isagi Y."/>
            <person name="Lee S.L."/>
            <person name="Shimizu K.K."/>
        </authorList>
    </citation>
    <scope>NUCLEOTIDE SEQUENCE [LARGE SCALE GENOMIC DNA]</scope>
    <source>
        <strain evidence="8">214</strain>
    </source>
</reference>
<feature type="transmembrane region" description="Helical" evidence="7">
    <location>
        <begin position="48"/>
        <end position="71"/>
    </location>
</feature>
<evidence type="ECO:0000313" key="8">
    <source>
        <dbReference type="EMBL" id="GKU87340.1"/>
    </source>
</evidence>
<dbReference type="GO" id="GO:0031969">
    <property type="term" value="C:chloroplast membrane"/>
    <property type="evidence" value="ECO:0007669"/>
    <property type="project" value="UniProtKB-SubCell"/>
</dbReference>
<evidence type="ECO:0000256" key="1">
    <source>
        <dbReference type="ARBA" id="ARBA00004508"/>
    </source>
</evidence>
<evidence type="ECO:0000256" key="3">
    <source>
        <dbReference type="ARBA" id="ARBA00022679"/>
    </source>
</evidence>
<name>A0AAV5HQP5_9ROSI</name>
<keyword evidence="9" id="KW-1185">Reference proteome</keyword>
<keyword evidence="6 7" id="KW-0472">Membrane</keyword>
<dbReference type="InterPro" id="IPR000537">
    <property type="entry name" value="UbiA_prenyltransferase"/>
</dbReference>
<comment type="caution">
    <text evidence="8">The sequence shown here is derived from an EMBL/GenBank/DDBJ whole genome shotgun (WGS) entry which is preliminary data.</text>
</comment>
<dbReference type="Proteomes" id="UP001054252">
    <property type="component" value="Unassembled WGS sequence"/>
</dbReference>
<dbReference type="Pfam" id="PF01040">
    <property type="entry name" value="UbiA"/>
    <property type="match status" value="1"/>
</dbReference>
<proteinExistence type="inferred from homology"/>
<sequence length="110" mass="12064">MIVYIAGVNQLNDVEIDKINKPYLPLASGDFSMEAGIAITSAALSMSLVMGIMLSPALFSGMLMFVLNMTMHAIDVPQSIDLNNKASTTSFYLFIWQLYSVGCFLALFVR</sequence>
<evidence type="ECO:0000256" key="7">
    <source>
        <dbReference type="SAM" id="Phobius"/>
    </source>
</evidence>
<dbReference type="PANTHER" id="PTHR43009:SF7">
    <property type="entry name" value="HOMOGENTISATE GERANYLGERANYLTRANSFERASE, CHLOROPLASTIC"/>
    <property type="match status" value="1"/>
</dbReference>
<keyword evidence="4 7" id="KW-0812">Transmembrane</keyword>
<keyword evidence="3" id="KW-0808">Transferase</keyword>